<keyword evidence="11" id="KW-1185">Reference proteome</keyword>
<reference evidence="10" key="1">
    <citation type="submission" date="2016-02" db="EMBL/GenBank/DDBJ databases">
        <title>Halorhodospira halochloris DSM-1059 complete genome, version 2.</title>
        <authorList>
            <person name="Tsukatani Y."/>
        </authorList>
    </citation>
    <scope>NUCLEOTIDE SEQUENCE</scope>
    <source>
        <strain evidence="10">DSM 1059</strain>
    </source>
</reference>
<feature type="binding site" evidence="5">
    <location>
        <position position="64"/>
    </location>
    <ligand>
        <name>spermidine</name>
        <dbReference type="ChEBI" id="CHEBI:57834"/>
    </ligand>
</feature>
<dbReference type="InterPro" id="IPR030373">
    <property type="entry name" value="PABS_CS"/>
</dbReference>
<dbReference type="UniPathway" id="UPA00248">
    <property type="reaction ID" value="UER00314"/>
</dbReference>
<dbReference type="OrthoDB" id="9793120at2"/>
<evidence type="ECO:0000256" key="1">
    <source>
        <dbReference type="ARBA" id="ARBA00007867"/>
    </source>
</evidence>
<evidence type="ECO:0000313" key="10">
    <source>
        <dbReference type="EMBL" id="BAU56625.1"/>
    </source>
</evidence>
<dbReference type="Pfam" id="PF01564">
    <property type="entry name" value="Spermine_synth"/>
    <property type="match status" value="1"/>
</dbReference>
<dbReference type="SUPFAM" id="SSF53335">
    <property type="entry name" value="S-adenosyl-L-methionine-dependent methyltransferases"/>
    <property type="match status" value="1"/>
</dbReference>
<evidence type="ECO:0000259" key="9">
    <source>
        <dbReference type="PROSITE" id="PS51006"/>
    </source>
</evidence>
<feature type="active site" description="Proton acceptor" evidence="5 6">
    <location>
        <position position="158"/>
    </location>
</feature>
<feature type="binding site" evidence="5">
    <location>
        <begin position="139"/>
        <end position="140"/>
    </location>
    <ligand>
        <name>S-methyl-5'-thioadenosine</name>
        <dbReference type="ChEBI" id="CHEBI:17509"/>
    </ligand>
</feature>
<evidence type="ECO:0000256" key="3">
    <source>
        <dbReference type="ARBA" id="ARBA00023066"/>
    </source>
</evidence>
<feature type="domain" description="PABS" evidence="9">
    <location>
        <begin position="3"/>
        <end position="240"/>
    </location>
</feature>
<comment type="pathway">
    <text evidence="5">Amine and polyamine biosynthesis; spermidine biosynthesis; spermidine from putrescine: step 1/1.</text>
</comment>
<evidence type="ECO:0000256" key="6">
    <source>
        <dbReference type="PROSITE-ProRule" id="PRU00354"/>
    </source>
</evidence>
<comment type="catalytic activity">
    <reaction evidence="5 8">
        <text>S-adenosyl 3-(methylsulfanyl)propylamine + putrescine = S-methyl-5'-thioadenosine + spermidine + H(+)</text>
        <dbReference type="Rhea" id="RHEA:12721"/>
        <dbReference type="ChEBI" id="CHEBI:15378"/>
        <dbReference type="ChEBI" id="CHEBI:17509"/>
        <dbReference type="ChEBI" id="CHEBI:57443"/>
        <dbReference type="ChEBI" id="CHEBI:57834"/>
        <dbReference type="ChEBI" id="CHEBI:326268"/>
        <dbReference type="EC" id="2.5.1.16"/>
    </reaction>
</comment>
<dbReference type="HAMAP" id="MF_00198">
    <property type="entry name" value="Spermidine_synth"/>
    <property type="match status" value="1"/>
</dbReference>
<accession>A0A0X8X6N5</accession>
<dbReference type="PROSITE" id="PS01330">
    <property type="entry name" value="PABS_1"/>
    <property type="match status" value="1"/>
</dbReference>
<sequence>MGDGWFREAVESEGVAFSLAIEQKLHDETSDFQHIEVYQTSHWGRLLVLDGCVMLTERDEFFYHEMMSHPALFAHREPRKVAIIGGGDCGILREVLRHSNVEQAVQVEIDERVTRVCEQYLPQLCSANNDPRATLLFSDGVEWIRSIEEESLDLIIVDSTDPVGPAAGLFTAEFLSAARRAVAPGGIVVQQSESPLLHRDTVIAPLHQAATEAGFDGIHTITFPVPGYPSGWWSATLMANGGDPRNFRAEDSADKDFPTQYYNADIHRAALATPELLKF</sequence>
<dbReference type="Proteomes" id="UP000218890">
    <property type="component" value="Chromosome"/>
</dbReference>
<dbReference type="InterPro" id="IPR037163">
    <property type="entry name" value="Spermidine_synt_N_sf"/>
</dbReference>
<evidence type="ECO:0000256" key="2">
    <source>
        <dbReference type="ARBA" id="ARBA00022679"/>
    </source>
</evidence>
<organism evidence="10 11">
    <name type="scientific">Halorhodospira halochloris</name>
    <name type="common">Ectothiorhodospira halochloris</name>
    <dbReference type="NCBI Taxonomy" id="1052"/>
    <lineage>
        <taxon>Bacteria</taxon>
        <taxon>Pseudomonadati</taxon>
        <taxon>Pseudomonadota</taxon>
        <taxon>Gammaproteobacteria</taxon>
        <taxon>Chromatiales</taxon>
        <taxon>Ectothiorhodospiraceae</taxon>
        <taxon>Halorhodospira</taxon>
    </lineage>
</organism>
<gene>
    <name evidence="5 10" type="primary">speE</name>
    <name evidence="10" type="ORF">HH1059_25450</name>
</gene>
<keyword evidence="3 5" id="KW-0745">Spermidine biosynthesis</keyword>
<evidence type="ECO:0000256" key="5">
    <source>
        <dbReference type="HAMAP-Rule" id="MF_00198"/>
    </source>
</evidence>
<dbReference type="Gene3D" id="3.40.50.150">
    <property type="entry name" value="Vaccinia Virus protein VP39"/>
    <property type="match status" value="1"/>
</dbReference>
<keyword evidence="4 5" id="KW-0620">Polyamine biosynthesis</keyword>
<dbReference type="GO" id="GO:0005829">
    <property type="term" value="C:cytosol"/>
    <property type="evidence" value="ECO:0007669"/>
    <property type="project" value="TreeGrafter"/>
</dbReference>
<protein>
    <recommendedName>
        <fullName evidence="5">Polyamine aminopropyltransferase</fullName>
    </recommendedName>
    <alternativeName>
        <fullName evidence="5">Putrescine aminopropyltransferase</fullName>
        <shortName evidence="5">PAPT</shortName>
    </alternativeName>
    <alternativeName>
        <fullName evidence="5">Spermidine synthase</fullName>
        <shortName evidence="5">SPDS</shortName>
        <shortName evidence="5">SPDSY</shortName>
        <ecNumber evidence="5">2.5.1.16</ecNumber>
    </alternativeName>
</protein>
<proteinExistence type="inferred from homology"/>
<dbReference type="Pfam" id="PF17284">
    <property type="entry name" value="Spermine_synt_N"/>
    <property type="match status" value="1"/>
</dbReference>
<dbReference type="PANTHER" id="PTHR11558">
    <property type="entry name" value="SPERMIDINE/SPERMINE SYNTHASE"/>
    <property type="match status" value="1"/>
</dbReference>
<feature type="binding site" evidence="5">
    <location>
        <position position="33"/>
    </location>
    <ligand>
        <name>S-methyl-5'-thioadenosine</name>
        <dbReference type="ChEBI" id="CHEBI:17509"/>
    </ligand>
</feature>
<keyword evidence="2 5" id="KW-0808">Transferase</keyword>
<evidence type="ECO:0000313" key="11">
    <source>
        <dbReference type="Proteomes" id="UP000218890"/>
    </source>
</evidence>
<dbReference type="GO" id="GO:0004766">
    <property type="term" value="F:spermidine synthase activity"/>
    <property type="evidence" value="ECO:0007669"/>
    <property type="project" value="UniProtKB-UniRule"/>
</dbReference>
<feature type="binding site" evidence="5">
    <location>
        <position position="108"/>
    </location>
    <ligand>
        <name>S-methyl-5'-thioadenosine</name>
        <dbReference type="ChEBI" id="CHEBI:17509"/>
    </ligand>
</feature>
<dbReference type="InterPro" id="IPR030374">
    <property type="entry name" value="PABS"/>
</dbReference>
<dbReference type="EC" id="2.5.1.16" evidence="5"/>
<comment type="function">
    <text evidence="5">Catalyzes the irreversible transfer of a propylamine group from the amino donor S-adenosylmethioninamine (decarboxy-AdoMet) to putrescine (1,4-diaminobutane) to yield spermidine.</text>
</comment>
<comment type="subunit">
    <text evidence="5">Homodimer or homotetramer.</text>
</comment>
<feature type="binding site" evidence="5">
    <location>
        <position position="88"/>
    </location>
    <ligand>
        <name>spermidine</name>
        <dbReference type="ChEBI" id="CHEBI:57834"/>
    </ligand>
</feature>
<comment type="similarity">
    <text evidence="1 5 7">Belongs to the spermidine/spermine synthase family.</text>
</comment>
<evidence type="ECO:0000256" key="4">
    <source>
        <dbReference type="ARBA" id="ARBA00023115"/>
    </source>
</evidence>
<dbReference type="PANTHER" id="PTHR11558:SF11">
    <property type="entry name" value="SPERMIDINE SYNTHASE"/>
    <property type="match status" value="1"/>
</dbReference>
<dbReference type="GO" id="GO:0008295">
    <property type="term" value="P:spermidine biosynthetic process"/>
    <property type="evidence" value="ECO:0007669"/>
    <property type="project" value="UniProtKB-UniRule"/>
</dbReference>
<dbReference type="RefSeq" id="WP_096406732.1">
    <property type="nucleotide sequence ID" value="NZ_AP017372.2"/>
</dbReference>
<dbReference type="AlphaFoldDB" id="A0A0X8X6N5"/>
<dbReference type="InterPro" id="IPR029063">
    <property type="entry name" value="SAM-dependent_MTases_sf"/>
</dbReference>
<feature type="binding site" evidence="5">
    <location>
        <begin position="158"/>
        <end position="161"/>
    </location>
    <ligand>
        <name>spermidine</name>
        <dbReference type="ChEBI" id="CHEBI:57834"/>
    </ligand>
</feature>
<dbReference type="InterPro" id="IPR035246">
    <property type="entry name" value="Spermidine_synt_N"/>
</dbReference>
<dbReference type="NCBIfam" id="NF002010">
    <property type="entry name" value="PRK00811.1"/>
    <property type="match status" value="1"/>
</dbReference>
<dbReference type="NCBIfam" id="TIGR00417">
    <property type="entry name" value="speE"/>
    <property type="match status" value="1"/>
</dbReference>
<dbReference type="InterPro" id="IPR001045">
    <property type="entry name" value="Spermi_synthase"/>
</dbReference>
<feature type="binding site" evidence="5">
    <location>
        <position position="165"/>
    </location>
    <ligand>
        <name>S-methyl-5'-thioadenosine</name>
        <dbReference type="ChEBI" id="CHEBI:17509"/>
    </ligand>
</feature>
<evidence type="ECO:0000256" key="7">
    <source>
        <dbReference type="RuleBase" id="RU003836"/>
    </source>
</evidence>
<evidence type="ECO:0000256" key="8">
    <source>
        <dbReference type="RuleBase" id="RU003837"/>
    </source>
</evidence>
<dbReference type="Gene3D" id="2.30.140.10">
    <property type="entry name" value="Spermidine synthase, tetramerisation domain"/>
    <property type="match status" value="1"/>
</dbReference>
<dbReference type="CDD" id="cd02440">
    <property type="entry name" value="AdoMet_MTases"/>
    <property type="match status" value="1"/>
</dbReference>
<dbReference type="PROSITE" id="PS51006">
    <property type="entry name" value="PABS_2"/>
    <property type="match status" value="1"/>
</dbReference>
<dbReference type="KEGG" id="hhk:HH1059_25450"/>
<name>A0A0X8X6N5_HALHR</name>
<dbReference type="EMBL" id="AP017372">
    <property type="protein sequence ID" value="BAU56625.1"/>
    <property type="molecule type" value="Genomic_DNA"/>
</dbReference>